<accession>A0AAW5IVH9</accession>
<sequence>MAKVIIHSLFEQKLHEYVEEAYEVYGRKTARRWMTEIDKIKSFLEVFPEGRPPFNGAPDFPYQLRGANFMNNFKLIYYYLEKMDEVHFVDIWDMRKNPSSFWKQEE</sequence>
<evidence type="ECO:0008006" key="3">
    <source>
        <dbReference type="Google" id="ProtNLM"/>
    </source>
</evidence>
<evidence type="ECO:0000313" key="2">
    <source>
        <dbReference type="Proteomes" id="UP001204486"/>
    </source>
</evidence>
<gene>
    <name evidence="1" type="ORF">NNC55_06545</name>
</gene>
<organism evidence="1 2">
    <name type="scientific">Segatella copri</name>
    <dbReference type="NCBI Taxonomy" id="165179"/>
    <lineage>
        <taxon>Bacteria</taxon>
        <taxon>Pseudomonadati</taxon>
        <taxon>Bacteroidota</taxon>
        <taxon>Bacteroidia</taxon>
        <taxon>Bacteroidales</taxon>
        <taxon>Prevotellaceae</taxon>
        <taxon>Segatella</taxon>
    </lineage>
</organism>
<protein>
    <recommendedName>
        <fullName evidence="3">Type II toxin-antitoxin system RelE/ParE family toxin</fullName>
    </recommendedName>
</protein>
<dbReference type="EMBL" id="JANDWN010000014">
    <property type="protein sequence ID" value="MCP9599612.1"/>
    <property type="molecule type" value="Genomic_DNA"/>
</dbReference>
<dbReference type="RefSeq" id="WP_147350829.1">
    <property type="nucleotide sequence ID" value="NZ_JANDWK010000012.1"/>
</dbReference>
<proteinExistence type="predicted"/>
<reference evidence="1" key="1">
    <citation type="submission" date="2022-07" db="EMBL/GenBank/DDBJ databases">
        <title>Prevotella copri.</title>
        <authorList>
            <person name="Yang C."/>
        </authorList>
    </citation>
    <scope>NUCLEOTIDE SEQUENCE</scope>
    <source>
        <strain evidence="1">HF1476</strain>
    </source>
</reference>
<dbReference type="AlphaFoldDB" id="A0AAW5IVH9"/>
<evidence type="ECO:0000313" key="1">
    <source>
        <dbReference type="EMBL" id="MCP9599612.1"/>
    </source>
</evidence>
<comment type="caution">
    <text evidence="1">The sequence shown here is derived from an EMBL/GenBank/DDBJ whole genome shotgun (WGS) entry which is preliminary data.</text>
</comment>
<dbReference type="Proteomes" id="UP001204486">
    <property type="component" value="Unassembled WGS sequence"/>
</dbReference>
<name>A0AAW5IVH9_9BACT</name>